<dbReference type="AlphaFoldDB" id="A0A7S3YEN8"/>
<dbReference type="InterPro" id="IPR011992">
    <property type="entry name" value="EF-hand-dom_pair"/>
</dbReference>
<dbReference type="EMBL" id="HBIV01005162">
    <property type="protein sequence ID" value="CAE0649425.1"/>
    <property type="molecule type" value="Transcribed_RNA"/>
</dbReference>
<feature type="compositionally biased region" description="Basic and acidic residues" evidence="2">
    <location>
        <begin position="79"/>
        <end position="88"/>
    </location>
</feature>
<feature type="compositionally biased region" description="Low complexity" evidence="2">
    <location>
        <begin position="37"/>
        <end position="47"/>
    </location>
</feature>
<organism evidence="4">
    <name type="scientific">Lotharella globosa</name>
    <dbReference type="NCBI Taxonomy" id="91324"/>
    <lineage>
        <taxon>Eukaryota</taxon>
        <taxon>Sar</taxon>
        <taxon>Rhizaria</taxon>
        <taxon>Cercozoa</taxon>
        <taxon>Chlorarachniophyceae</taxon>
        <taxon>Lotharella</taxon>
    </lineage>
</organism>
<sequence length="107" mass="11604">MISMSRLSPSLQVDQDKSGKVDYAEFIDAWYNIKVSSEPPQQSQQPETKVKADEVPTTSAGELGEAAAAASSEPNTVRATREIDEEKNGANTNENGKVCSWYCCSAE</sequence>
<gene>
    <name evidence="4" type="ORF">LGLO00237_LOCUS3677</name>
</gene>
<name>A0A7S3YEN8_9EUKA</name>
<dbReference type="SUPFAM" id="SSF47473">
    <property type="entry name" value="EF-hand"/>
    <property type="match status" value="1"/>
</dbReference>
<evidence type="ECO:0000313" key="4">
    <source>
        <dbReference type="EMBL" id="CAE0649425.1"/>
    </source>
</evidence>
<dbReference type="PROSITE" id="PS50222">
    <property type="entry name" value="EF_HAND_2"/>
    <property type="match status" value="1"/>
</dbReference>
<evidence type="ECO:0000259" key="3">
    <source>
        <dbReference type="PROSITE" id="PS50222"/>
    </source>
</evidence>
<evidence type="ECO:0000256" key="2">
    <source>
        <dbReference type="SAM" id="MobiDB-lite"/>
    </source>
</evidence>
<feature type="region of interest" description="Disordered" evidence="2">
    <location>
        <begin position="37"/>
        <end position="97"/>
    </location>
</feature>
<dbReference type="PROSITE" id="PS00018">
    <property type="entry name" value="EF_HAND_1"/>
    <property type="match status" value="1"/>
</dbReference>
<dbReference type="InterPro" id="IPR002048">
    <property type="entry name" value="EF_hand_dom"/>
</dbReference>
<reference evidence="4" key="1">
    <citation type="submission" date="2021-01" db="EMBL/GenBank/DDBJ databases">
        <authorList>
            <person name="Corre E."/>
            <person name="Pelletier E."/>
            <person name="Niang G."/>
            <person name="Scheremetjew M."/>
            <person name="Finn R."/>
            <person name="Kale V."/>
            <person name="Holt S."/>
            <person name="Cochrane G."/>
            <person name="Meng A."/>
            <person name="Brown T."/>
            <person name="Cohen L."/>
        </authorList>
    </citation>
    <scope>NUCLEOTIDE SEQUENCE</scope>
    <source>
        <strain evidence="4">CCCM811</strain>
    </source>
</reference>
<keyword evidence="1" id="KW-0106">Calcium</keyword>
<proteinExistence type="predicted"/>
<dbReference type="GO" id="GO:0005509">
    <property type="term" value="F:calcium ion binding"/>
    <property type="evidence" value="ECO:0007669"/>
    <property type="project" value="InterPro"/>
</dbReference>
<feature type="compositionally biased region" description="Low complexity" evidence="2">
    <location>
        <begin position="59"/>
        <end position="73"/>
    </location>
</feature>
<protein>
    <recommendedName>
        <fullName evidence="3">EF-hand domain-containing protein</fullName>
    </recommendedName>
</protein>
<accession>A0A7S3YEN8</accession>
<evidence type="ECO:0000256" key="1">
    <source>
        <dbReference type="ARBA" id="ARBA00022837"/>
    </source>
</evidence>
<feature type="domain" description="EF-hand" evidence="3">
    <location>
        <begin position="12"/>
        <end position="36"/>
    </location>
</feature>
<dbReference type="InterPro" id="IPR018247">
    <property type="entry name" value="EF_Hand_1_Ca_BS"/>
</dbReference>